<evidence type="ECO:0000313" key="7">
    <source>
        <dbReference type="EMBL" id="KAI1710180.1"/>
    </source>
</evidence>
<keyword evidence="5" id="KW-0732">Signal</keyword>
<evidence type="ECO:0000256" key="3">
    <source>
        <dbReference type="ARBA" id="ARBA00023157"/>
    </source>
</evidence>
<dbReference type="GO" id="GO:0004867">
    <property type="term" value="F:serine-type endopeptidase inhibitor activity"/>
    <property type="evidence" value="ECO:0007669"/>
    <property type="project" value="UniProtKB-KW"/>
</dbReference>
<dbReference type="SUPFAM" id="SSF57567">
    <property type="entry name" value="Serine protease inhibitors"/>
    <property type="match status" value="1"/>
</dbReference>
<keyword evidence="2" id="KW-0722">Serine protease inhibitor</keyword>
<dbReference type="AlphaFoldDB" id="A0AAD4N183"/>
<sequence length="269" mass="28778">MVGSRFWILPLSTFFLLLALQSDAQSSTEQPQQKNLRNPNPPCDINEVFLNCSSICEPKCGKEPPRVCPMICGPPKCQCEAGFWRHKNGFCVPKSDCVLSDPQPSEYPNCTFPEQIYHQCADVRCGVVVPEPICNGDLDFEDSSEENSTECQTTPEPTSTPSEESTSGSTSEGSSGITETVSTSESSVPGSQTAETSTIEGSTTESISSGSESTSGTEMPPLCGGNYGGCRCAPGYKRDRMGQCVEYCPPELSTAPEESSTENSNTTPA</sequence>
<feature type="domain" description="TIL" evidence="6">
    <location>
        <begin position="43"/>
        <end position="97"/>
    </location>
</feature>
<dbReference type="EMBL" id="JAKKPZ010000027">
    <property type="protein sequence ID" value="KAI1710180.1"/>
    <property type="molecule type" value="Genomic_DNA"/>
</dbReference>
<dbReference type="InterPro" id="IPR002919">
    <property type="entry name" value="TIL_dom"/>
</dbReference>
<dbReference type="PANTHER" id="PTHR23259:SF82">
    <property type="entry name" value="SERINE PROTEASE INHIBITOR 1 PROTEIN"/>
    <property type="match status" value="1"/>
</dbReference>
<feature type="compositionally biased region" description="Acidic residues" evidence="4">
    <location>
        <begin position="138"/>
        <end position="148"/>
    </location>
</feature>
<dbReference type="PANTHER" id="PTHR23259">
    <property type="entry name" value="RIDDLE"/>
    <property type="match status" value="1"/>
</dbReference>
<feature type="compositionally biased region" description="Low complexity" evidence="4">
    <location>
        <begin position="149"/>
        <end position="218"/>
    </location>
</feature>
<feature type="signal peptide" evidence="5">
    <location>
        <begin position="1"/>
        <end position="24"/>
    </location>
</feature>
<dbReference type="InterPro" id="IPR051368">
    <property type="entry name" value="SerProtInhib-TIL_Domain"/>
</dbReference>
<keyword evidence="1" id="KW-0646">Protease inhibitor</keyword>
<organism evidence="7 8">
    <name type="scientific">Ditylenchus destructor</name>
    <dbReference type="NCBI Taxonomy" id="166010"/>
    <lineage>
        <taxon>Eukaryota</taxon>
        <taxon>Metazoa</taxon>
        <taxon>Ecdysozoa</taxon>
        <taxon>Nematoda</taxon>
        <taxon>Chromadorea</taxon>
        <taxon>Rhabditida</taxon>
        <taxon>Tylenchina</taxon>
        <taxon>Tylenchomorpha</taxon>
        <taxon>Sphaerularioidea</taxon>
        <taxon>Anguinidae</taxon>
        <taxon>Anguininae</taxon>
        <taxon>Ditylenchus</taxon>
    </lineage>
</organism>
<name>A0AAD4N183_9BILA</name>
<evidence type="ECO:0000256" key="1">
    <source>
        <dbReference type="ARBA" id="ARBA00022690"/>
    </source>
</evidence>
<comment type="caution">
    <text evidence="7">The sequence shown here is derived from an EMBL/GenBank/DDBJ whole genome shotgun (WGS) entry which is preliminary data.</text>
</comment>
<dbReference type="CDD" id="cd19941">
    <property type="entry name" value="TIL"/>
    <property type="match status" value="1"/>
</dbReference>
<evidence type="ECO:0000259" key="6">
    <source>
        <dbReference type="Pfam" id="PF01826"/>
    </source>
</evidence>
<evidence type="ECO:0000313" key="8">
    <source>
        <dbReference type="Proteomes" id="UP001201812"/>
    </source>
</evidence>
<protein>
    <submittedName>
        <fullName evidence="7">Trypsin inhibitor like cysteine rich domain-containing protein</fullName>
    </submittedName>
</protein>
<gene>
    <name evidence="7" type="ORF">DdX_10855</name>
</gene>
<feature type="compositionally biased region" description="Polar residues" evidence="4">
    <location>
        <begin position="256"/>
        <end position="269"/>
    </location>
</feature>
<dbReference type="Gene3D" id="2.10.25.10">
    <property type="entry name" value="Laminin"/>
    <property type="match status" value="1"/>
</dbReference>
<keyword evidence="8" id="KW-1185">Reference proteome</keyword>
<evidence type="ECO:0000256" key="4">
    <source>
        <dbReference type="SAM" id="MobiDB-lite"/>
    </source>
</evidence>
<dbReference type="Proteomes" id="UP001201812">
    <property type="component" value="Unassembled WGS sequence"/>
</dbReference>
<dbReference type="Pfam" id="PF01826">
    <property type="entry name" value="TIL"/>
    <property type="match status" value="1"/>
</dbReference>
<evidence type="ECO:0000256" key="5">
    <source>
        <dbReference type="SAM" id="SignalP"/>
    </source>
</evidence>
<reference evidence="7" key="1">
    <citation type="submission" date="2022-01" db="EMBL/GenBank/DDBJ databases">
        <title>Genome Sequence Resource for Two Populations of Ditylenchus destructor, the Migratory Endoparasitic Phytonematode.</title>
        <authorList>
            <person name="Zhang H."/>
            <person name="Lin R."/>
            <person name="Xie B."/>
        </authorList>
    </citation>
    <scope>NUCLEOTIDE SEQUENCE</scope>
    <source>
        <strain evidence="7">BazhouSP</strain>
    </source>
</reference>
<feature type="region of interest" description="Disordered" evidence="4">
    <location>
        <begin position="138"/>
        <end position="223"/>
    </location>
</feature>
<proteinExistence type="predicted"/>
<feature type="chain" id="PRO_5042221888" evidence="5">
    <location>
        <begin position="25"/>
        <end position="269"/>
    </location>
</feature>
<keyword evidence="3" id="KW-1015">Disulfide bond</keyword>
<dbReference type="InterPro" id="IPR036084">
    <property type="entry name" value="Ser_inhib-like_sf"/>
</dbReference>
<feature type="region of interest" description="Disordered" evidence="4">
    <location>
        <begin position="250"/>
        <end position="269"/>
    </location>
</feature>
<accession>A0AAD4N183</accession>
<evidence type="ECO:0000256" key="2">
    <source>
        <dbReference type="ARBA" id="ARBA00022900"/>
    </source>
</evidence>